<dbReference type="SUPFAM" id="SSF53756">
    <property type="entry name" value="UDP-Glycosyltransferase/glycogen phosphorylase"/>
    <property type="match status" value="1"/>
</dbReference>
<proteinExistence type="inferred from homology"/>
<dbReference type="Proteomes" id="UP000295357">
    <property type="component" value="Unassembled WGS sequence"/>
</dbReference>
<organism evidence="6 7">
    <name type="scientific">Roseateles asaccharophilus</name>
    <dbReference type="NCBI Taxonomy" id="582607"/>
    <lineage>
        <taxon>Bacteria</taxon>
        <taxon>Pseudomonadati</taxon>
        <taxon>Pseudomonadota</taxon>
        <taxon>Betaproteobacteria</taxon>
        <taxon>Burkholderiales</taxon>
        <taxon>Sphaerotilaceae</taxon>
        <taxon>Roseateles</taxon>
    </lineage>
</organism>
<dbReference type="EMBL" id="SNXE01000008">
    <property type="protein sequence ID" value="TDP06537.1"/>
    <property type="molecule type" value="Genomic_DNA"/>
</dbReference>
<dbReference type="AlphaFoldDB" id="A0A4R6MWC8"/>
<feature type="domain" description="Glycosyl transferase family 1" evidence="4">
    <location>
        <begin position="211"/>
        <end position="382"/>
    </location>
</feature>
<dbReference type="RefSeq" id="WP_133604604.1">
    <property type="nucleotide sequence ID" value="NZ_JAUFPJ010000009.1"/>
</dbReference>
<evidence type="ECO:0000256" key="2">
    <source>
        <dbReference type="ARBA" id="ARBA00022676"/>
    </source>
</evidence>
<evidence type="ECO:0000256" key="3">
    <source>
        <dbReference type="ARBA" id="ARBA00022679"/>
    </source>
</evidence>
<keyword evidence="7" id="KW-1185">Reference proteome</keyword>
<dbReference type="InterPro" id="IPR001296">
    <property type="entry name" value="Glyco_trans_1"/>
</dbReference>
<dbReference type="Pfam" id="PF00534">
    <property type="entry name" value="Glycos_transf_1"/>
    <property type="match status" value="1"/>
</dbReference>
<gene>
    <name evidence="6" type="ORF">DFR39_1085</name>
</gene>
<evidence type="ECO:0000313" key="7">
    <source>
        <dbReference type="Proteomes" id="UP000295357"/>
    </source>
</evidence>
<dbReference type="Gene3D" id="3.40.50.2000">
    <property type="entry name" value="Glycogen Phosphorylase B"/>
    <property type="match status" value="2"/>
</dbReference>
<name>A0A4R6MWC8_9BURK</name>
<reference evidence="6 7" key="1">
    <citation type="submission" date="2019-03" db="EMBL/GenBank/DDBJ databases">
        <title>Genomic Encyclopedia of Type Strains, Phase IV (KMG-IV): sequencing the most valuable type-strain genomes for metagenomic binning, comparative biology and taxonomic classification.</title>
        <authorList>
            <person name="Goeker M."/>
        </authorList>
    </citation>
    <scope>NUCLEOTIDE SEQUENCE [LARGE SCALE GENOMIC DNA]</scope>
    <source>
        <strain evidence="6 7">DSM 25082</strain>
    </source>
</reference>
<dbReference type="GO" id="GO:0016757">
    <property type="term" value="F:glycosyltransferase activity"/>
    <property type="evidence" value="ECO:0007669"/>
    <property type="project" value="UniProtKB-KW"/>
</dbReference>
<keyword evidence="2" id="KW-0328">Glycosyltransferase</keyword>
<keyword evidence="3 6" id="KW-0808">Transferase</keyword>
<dbReference type="PANTHER" id="PTHR12526">
    <property type="entry name" value="GLYCOSYLTRANSFERASE"/>
    <property type="match status" value="1"/>
</dbReference>
<dbReference type="OrthoDB" id="267270at2"/>
<dbReference type="InterPro" id="IPR028098">
    <property type="entry name" value="Glyco_trans_4-like_N"/>
</dbReference>
<protein>
    <submittedName>
        <fullName evidence="6">Glycosyltransferase involved in cell wall biosynthesis</fullName>
    </submittedName>
</protein>
<accession>A0A4R6MWC8</accession>
<comment type="similarity">
    <text evidence="1">Belongs to the glycosyltransferase group 1 family. Glycosyltransferase 4 subfamily.</text>
</comment>
<sequence>MAEARQAGPSIVVFSSLFPSAAQPGAGLFVRERLFRVGRHLPLQVVSPRPWFPLQSCLSKLGMGTRVLPARVEDQAHRVWFPRFLSVPKIGRRLDALMMALAAYPRLRALKRSGELDLLDAHFGYPDGAAAVRLGRWLKVPVSITLRGTEERHARDPTLRPELVRALQGADQIFTVSDSLRQLALSLGVEPAKVKVVGNGVDLQRFRRLDRRQCRETLGLPEDAPVLVTVGGLVERKGFHRVMAGLPELLRQHPGLVYLVVGGPSPEGDWTDRLKQLAQELGIASQIRFLGALKPDELAPVLSAADVFVLSTRNEGWANVFLEAMACGLPVVTTRVGGNAEVVCEPALGEVLPFDDHAALVQALDRALKRDWDREHIVRYAQANTWDRRVEVLLAEFDRLAAPVRPPCSMNRVSNGGQTR</sequence>
<dbReference type="PANTHER" id="PTHR12526:SF640">
    <property type="entry name" value="COLANIC ACID BIOSYNTHESIS GLYCOSYLTRANSFERASE WCAL-RELATED"/>
    <property type="match status" value="1"/>
</dbReference>
<evidence type="ECO:0000259" key="5">
    <source>
        <dbReference type="Pfam" id="PF13439"/>
    </source>
</evidence>
<dbReference type="Pfam" id="PF13439">
    <property type="entry name" value="Glyco_transf_4"/>
    <property type="match status" value="1"/>
</dbReference>
<comment type="caution">
    <text evidence="6">The sequence shown here is derived from an EMBL/GenBank/DDBJ whole genome shotgun (WGS) entry which is preliminary data.</text>
</comment>
<evidence type="ECO:0000256" key="1">
    <source>
        <dbReference type="ARBA" id="ARBA00009481"/>
    </source>
</evidence>
<evidence type="ECO:0000313" key="6">
    <source>
        <dbReference type="EMBL" id="TDP06537.1"/>
    </source>
</evidence>
<evidence type="ECO:0000259" key="4">
    <source>
        <dbReference type="Pfam" id="PF00534"/>
    </source>
</evidence>
<feature type="domain" description="Glycosyltransferase subfamily 4-like N-terminal" evidence="5">
    <location>
        <begin position="79"/>
        <end position="205"/>
    </location>
</feature>